<feature type="non-terminal residue" evidence="1">
    <location>
        <position position="1"/>
    </location>
</feature>
<organism evidence="1">
    <name type="scientific">marine sediment metagenome</name>
    <dbReference type="NCBI Taxonomy" id="412755"/>
    <lineage>
        <taxon>unclassified sequences</taxon>
        <taxon>metagenomes</taxon>
        <taxon>ecological metagenomes</taxon>
    </lineage>
</organism>
<dbReference type="AlphaFoldDB" id="X1MZ92"/>
<gene>
    <name evidence="1" type="ORF">S06H3_15654</name>
</gene>
<evidence type="ECO:0000313" key="1">
    <source>
        <dbReference type="EMBL" id="GAI11679.1"/>
    </source>
</evidence>
<dbReference type="EMBL" id="BARV01007710">
    <property type="protein sequence ID" value="GAI11679.1"/>
    <property type="molecule type" value="Genomic_DNA"/>
</dbReference>
<protein>
    <submittedName>
        <fullName evidence="1">Uncharacterized protein</fullName>
    </submittedName>
</protein>
<name>X1MZ92_9ZZZZ</name>
<reference evidence="1" key="1">
    <citation type="journal article" date="2014" name="Front. Microbiol.">
        <title>High frequency of phylogenetically diverse reductive dehalogenase-homologous genes in deep subseafloor sedimentary metagenomes.</title>
        <authorList>
            <person name="Kawai M."/>
            <person name="Futagami T."/>
            <person name="Toyoda A."/>
            <person name="Takaki Y."/>
            <person name="Nishi S."/>
            <person name="Hori S."/>
            <person name="Arai W."/>
            <person name="Tsubouchi T."/>
            <person name="Morono Y."/>
            <person name="Uchiyama I."/>
            <person name="Ito T."/>
            <person name="Fujiyama A."/>
            <person name="Inagaki F."/>
            <person name="Takami H."/>
        </authorList>
    </citation>
    <scope>NUCLEOTIDE SEQUENCE</scope>
    <source>
        <strain evidence="1">Expedition CK06-06</strain>
    </source>
</reference>
<sequence length="41" mass="4142">GMMSGIGSGLAWLSEIRSGGISGQDWGISGRVTVTANVLGY</sequence>
<accession>X1MZ92</accession>
<proteinExistence type="predicted"/>
<comment type="caution">
    <text evidence="1">The sequence shown here is derived from an EMBL/GenBank/DDBJ whole genome shotgun (WGS) entry which is preliminary data.</text>
</comment>